<proteinExistence type="predicted"/>
<name>A0AAN7Q0Y7_9MYRT</name>
<feature type="compositionally biased region" description="Low complexity" evidence="1">
    <location>
        <begin position="109"/>
        <end position="144"/>
    </location>
</feature>
<feature type="domain" description="GBF-interacting protein 1 N-terminal" evidence="2">
    <location>
        <begin position="10"/>
        <end position="61"/>
    </location>
</feature>
<evidence type="ECO:0000259" key="2">
    <source>
        <dbReference type="Pfam" id="PF06972"/>
    </source>
</evidence>
<organism evidence="3 4">
    <name type="scientific">Trapa incisa</name>
    <dbReference type="NCBI Taxonomy" id="236973"/>
    <lineage>
        <taxon>Eukaryota</taxon>
        <taxon>Viridiplantae</taxon>
        <taxon>Streptophyta</taxon>
        <taxon>Embryophyta</taxon>
        <taxon>Tracheophyta</taxon>
        <taxon>Spermatophyta</taxon>
        <taxon>Magnoliopsida</taxon>
        <taxon>eudicotyledons</taxon>
        <taxon>Gunneridae</taxon>
        <taxon>Pentapetalae</taxon>
        <taxon>rosids</taxon>
        <taxon>malvids</taxon>
        <taxon>Myrtales</taxon>
        <taxon>Lythraceae</taxon>
        <taxon>Trapa</taxon>
    </lineage>
</organism>
<dbReference type="PANTHER" id="PTHR46445:SF14">
    <property type="entry name" value="DUF1296 FAMILY PROTEIN"/>
    <property type="match status" value="1"/>
</dbReference>
<accession>A0AAN7Q0Y7</accession>
<feature type="compositionally biased region" description="Polar residues" evidence="1">
    <location>
        <begin position="145"/>
        <end position="160"/>
    </location>
</feature>
<feature type="region of interest" description="Disordered" evidence="1">
    <location>
        <begin position="106"/>
        <end position="160"/>
    </location>
</feature>
<evidence type="ECO:0000313" key="4">
    <source>
        <dbReference type="Proteomes" id="UP001345219"/>
    </source>
</evidence>
<gene>
    <name evidence="3" type="ORF">SAY87_018624</name>
</gene>
<comment type="caution">
    <text evidence="3">The sequence shown here is derived from an EMBL/GenBank/DDBJ whole genome shotgun (WGS) entry which is preliminary data.</text>
</comment>
<evidence type="ECO:0000256" key="1">
    <source>
        <dbReference type="SAM" id="MobiDB-lite"/>
    </source>
</evidence>
<reference evidence="3 4" key="1">
    <citation type="journal article" date="2023" name="Hortic Res">
        <title>Pangenome of water caltrop reveals structural variations and asymmetric subgenome divergence after allopolyploidization.</title>
        <authorList>
            <person name="Zhang X."/>
            <person name="Chen Y."/>
            <person name="Wang L."/>
            <person name="Yuan Y."/>
            <person name="Fang M."/>
            <person name="Shi L."/>
            <person name="Lu R."/>
            <person name="Comes H.P."/>
            <person name="Ma Y."/>
            <person name="Chen Y."/>
            <person name="Huang G."/>
            <person name="Zhou Y."/>
            <person name="Zheng Z."/>
            <person name="Qiu Y."/>
        </authorList>
    </citation>
    <scope>NUCLEOTIDE SEQUENCE [LARGE SCALE GENOMIC DNA]</scope>
    <source>
        <tissue evidence="3">Roots</tissue>
    </source>
</reference>
<dbReference type="EMBL" id="JAXIOK010000012">
    <property type="protein sequence ID" value="KAK4757323.1"/>
    <property type="molecule type" value="Genomic_DNA"/>
</dbReference>
<dbReference type="InterPro" id="IPR009719">
    <property type="entry name" value="GIP1_N"/>
</dbReference>
<dbReference type="PANTHER" id="PTHR46445">
    <property type="entry name" value="RNA POLYMERASE II DEGRADATION FACTOR-LIKE PROTEIN (DUF1296)"/>
    <property type="match status" value="1"/>
</dbReference>
<protein>
    <recommendedName>
        <fullName evidence="2">GBF-interacting protein 1 N-terminal domain-containing protein</fullName>
    </recommendedName>
</protein>
<evidence type="ECO:0000313" key="3">
    <source>
        <dbReference type="EMBL" id="KAK4757323.1"/>
    </source>
</evidence>
<sequence>MMVSYTYSAEEKGMIEILKGAMPFRSEHEIYKALKECSNEALQNLLFQDTFEEVKEKPEKQIEKREMETTKSVMDRGLSCEGCKFYQEDRYDSSGSSEYHTVLSKDENAISISSEENPSSPYESTGSTFTQSSSDSDSPIINDSEQTNVEGNTANSSSLSETTYQPLDLIADIVKVLSEIEEEGSLHIDSLNLPKTSEQTIGEDITSTSSSQPPTTSNPSDLIADIEKILVTNMEEEGSLYNDPLKLIETSKSYDGFMILSSAASYVPSVSHFGEPPLGQTREDDEKFILPSHLKAPTVGCPPLNFGTYNSKSPSTTIGIHAPTSLKMDSGNLSTPNNYLSTQPLIETSENCDVSHFAEPLPNQTLEDDGKFILPSHLQALAATCPPLNFGTYNSRSPYITTGIHAPASLEMDSGNLSIPSNYSLTKQLIETSENYDGASYVPPTSSFGEPLTEQNLEDDGSHLQAPDATCPPIKLVTYNSESQSITMGIHAPTSFKKDSGNLSTPENNLSIQQLLIEQFMRGMHAPSPSIRQQVKGPPSMGIIPWTKLDSDPTGPLLENSSPSRFSKQLPGQTYSNQADMLKQHADLKIHQPSIHDKGGLQHFKVEDQRRYFAIPNNNSLGSGSSSGLKVVQGDFLSNLIIPHPKVADYKYMLQNQNLEGAKNIQFHGLSDGRSTGWDYGAGSGSILDARENVDSIVGFEQEQSRRHQRNFQYPWDYGKSSSHHPSFEATPHGNSRDYGSHGNSSSYHPSFEATPHGNSKDYGSYGNSSSYHT</sequence>
<dbReference type="Proteomes" id="UP001345219">
    <property type="component" value="Chromosome 15"/>
</dbReference>
<dbReference type="Pfam" id="PF06972">
    <property type="entry name" value="GIP1_N"/>
    <property type="match status" value="1"/>
</dbReference>
<dbReference type="AlphaFoldDB" id="A0AAN7Q0Y7"/>
<keyword evidence="4" id="KW-1185">Reference proteome</keyword>
<feature type="region of interest" description="Disordered" evidence="1">
    <location>
        <begin position="723"/>
        <end position="774"/>
    </location>
</feature>